<evidence type="ECO:0008006" key="6">
    <source>
        <dbReference type="Google" id="ProtNLM"/>
    </source>
</evidence>
<dbReference type="PANTHER" id="PTHR21879">
    <property type="entry name" value="FI03362P-RELATED-RELATED"/>
    <property type="match status" value="1"/>
</dbReference>
<sequence>MAVLRITAMLLICGASSYALPAASLSSPANLNTQNSIQSRDDVFDIYSDCINKGSASCIKYKLFSFVDKILSKDSFSLTEGVTVVKTANANGFSDGAPRSLESETKSDDLESMFLNRVESFLKTHSLKVDLRGSDVLNAVNSAGRAFGDDASYDDSDAQETGRKKVKKAGKTLLPLLMLLKMKLAALIPFALGAIALIAGKALLIGKIALLLSAIIGLKKLLSHQKTVTYEIVSHPHHAPAHDHHGHESFSSSGADAGGYGGGGHGETRERLDTSAKRRVEPFRHKKQLLRDTSHLHEHMILRCHPPQADGDRSSFFRGATAARNQRLDHTDLAWPQPSWCQIPKITSIID</sequence>
<feature type="region of interest" description="Disordered" evidence="1">
    <location>
        <begin position="237"/>
        <end position="284"/>
    </location>
</feature>
<name>A0A9P0F4A5_BEMTA</name>
<organism evidence="4 5">
    <name type="scientific">Bemisia tabaci</name>
    <name type="common">Sweetpotato whitefly</name>
    <name type="synonym">Aleurodes tabaci</name>
    <dbReference type="NCBI Taxonomy" id="7038"/>
    <lineage>
        <taxon>Eukaryota</taxon>
        <taxon>Metazoa</taxon>
        <taxon>Ecdysozoa</taxon>
        <taxon>Arthropoda</taxon>
        <taxon>Hexapoda</taxon>
        <taxon>Insecta</taxon>
        <taxon>Pterygota</taxon>
        <taxon>Neoptera</taxon>
        <taxon>Paraneoptera</taxon>
        <taxon>Hemiptera</taxon>
        <taxon>Sternorrhyncha</taxon>
        <taxon>Aleyrodoidea</taxon>
        <taxon>Aleyrodidae</taxon>
        <taxon>Aleyrodinae</taxon>
        <taxon>Bemisia</taxon>
    </lineage>
</organism>
<evidence type="ECO:0000256" key="1">
    <source>
        <dbReference type="SAM" id="MobiDB-lite"/>
    </source>
</evidence>
<dbReference type="InterPro" id="IPR012464">
    <property type="entry name" value="DUF1676"/>
</dbReference>
<feature type="signal peptide" evidence="3">
    <location>
        <begin position="1"/>
        <end position="19"/>
    </location>
</feature>
<feature type="chain" id="PRO_5040256511" description="Osiris 7" evidence="3">
    <location>
        <begin position="20"/>
        <end position="351"/>
    </location>
</feature>
<evidence type="ECO:0000313" key="5">
    <source>
        <dbReference type="Proteomes" id="UP001152759"/>
    </source>
</evidence>
<reference evidence="4" key="1">
    <citation type="submission" date="2021-12" db="EMBL/GenBank/DDBJ databases">
        <authorList>
            <person name="King R."/>
        </authorList>
    </citation>
    <scope>NUCLEOTIDE SEQUENCE</scope>
</reference>
<keyword evidence="5" id="KW-1185">Reference proteome</keyword>
<feature type="transmembrane region" description="Helical" evidence="2">
    <location>
        <begin position="187"/>
        <end position="216"/>
    </location>
</feature>
<protein>
    <recommendedName>
        <fullName evidence="6">Osiris 7</fullName>
    </recommendedName>
</protein>
<evidence type="ECO:0000313" key="4">
    <source>
        <dbReference type="EMBL" id="CAH0388361.1"/>
    </source>
</evidence>
<dbReference type="AlphaFoldDB" id="A0A9P0F4A5"/>
<dbReference type="EMBL" id="OU963865">
    <property type="protein sequence ID" value="CAH0388361.1"/>
    <property type="molecule type" value="Genomic_DNA"/>
</dbReference>
<evidence type="ECO:0000256" key="2">
    <source>
        <dbReference type="SAM" id="Phobius"/>
    </source>
</evidence>
<dbReference type="GO" id="GO:0016020">
    <property type="term" value="C:membrane"/>
    <property type="evidence" value="ECO:0007669"/>
    <property type="project" value="TreeGrafter"/>
</dbReference>
<feature type="compositionally biased region" description="Gly residues" evidence="1">
    <location>
        <begin position="256"/>
        <end position="265"/>
    </location>
</feature>
<keyword evidence="2" id="KW-0472">Membrane</keyword>
<evidence type="ECO:0000256" key="3">
    <source>
        <dbReference type="SAM" id="SignalP"/>
    </source>
</evidence>
<feature type="compositionally biased region" description="Basic and acidic residues" evidence="1">
    <location>
        <begin position="266"/>
        <end position="284"/>
    </location>
</feature>
<dbReference type="Proteomes" id="UP001152759">
    <property type="component" value="Chromosome 4"/>
</dbReference>
<accession>A0A9P0F4A5</accession>
<keyword evidence="3" id="KW-0732">Signal</keyword>
<proteinExistence type="predicted"/>
<gene>
    <name evidence="4" type="ORF">BEMITA_LOCUS7278</name>
</gene>
<keyword evidence="2" id="KW-0812">Transmembrane</keyword>
<dbReference type="PANTHER" id="PTHR21879:SF22">
    <property type="entry name" value="FI03362P-RELATED"/>
    <property type="match status" value="1"/>
</dbReference>
<dbReference type="Pfam" id="PF07898">
    <property type="entry name" value="DUF1676"/>
    <property type="match status" value="1"/>
</dbReference>
<keyword evidence="2" id="KW-1133">Transmembrane helix</keyword>